<evidence type="ECO:0000313" key="1">
    <source>
        <dbReference type="EMBL" id="QSQ09427.1"/>
    </source>
</evidence>
<name>A0A8A0RPU8_9FIRM</name>
<dbReference type="Pfam" id="PF10096">
    <property type="entry name" value="DUF2334"/>
    <property type="match status" value="1"/>
</dbReference>
<keyword evidence="2" id="KW-1185">Reference proteome</keyword>
<dbReference type="CDD" id="cd10923">
    <property type="entry name" value="CE4_COG5298"/>
    <property type="match status" value="1"/>
</dbReference>
<gene>
    <name evidence="1" type="ORF">H0A61_01790</name>
</gene>
<protein>
    <recommendedName>
        <fullName evidence="3">DUF2334 domain-containing protein</fullName>
    </recommendedName>
</protein>
<evidence type="ECO:0000313" key="2">
    <source>
        <dbReference type="Proteomes" id="UP000662904"/>
    </source>
</evidence>
<dbReference type="RefSeq" id="WP_206706784.1">
    <property type="nucleotide sequence ID" value="NZ_CP059066.1"/>
</dbReference>
<sequence length="521" mass="59954">MKRTAFLMFLFITIIMAILTGSSFAVTYGETRKRVLVVYDNPNLLNRDYSGLANDFSVILSEQLGHFNTEVEVVMENEYKEGMLEGYQYIFYLSLREKYSVNQVLLQDIANTARTVIWYGGGIEELLNANKNIPLKFRGRSKTYHLVEYNKETFNLGQNAGINLLVEPLSEEVITYGRVSDGKGVYPLIANWKNYWFMSGLDTSGVKYLVFSDVLHEIFGEYHSEYRKVYLRIEDVSPLRSPKNLMEIADYLYSKKIPFIIALIPAYINPETGVEVSITDKPEVVKAVGYMVERGGTVVLHGYTHQHYKEETGEGFEFWDAFEDRPLNVNYADYVRERVLKGIEICRENGLYPLAFEPPHYAMAQDGYRELKKYFSTVIGQLQTTDRRFITASLPYEIRNTKRFNRFLPESLGYVAEDGSFGVNEILKNAGKMLLVRDAVTGVFFHSFMDKAYLKQIVEGLESMGYVFADLEKEDNWVKIGDYNIRSTAKGDIIYEGPLLKKEKIKSGIKEEEKNPHFTEV</sequence>
<organism evidence="1 2">
    <name type="scientific">Koleobacter methoxysyntrophicus</name>
    <dbReference type="NCBI Taxonomy" id="2751313"/>
    <lineage>
        <taxon>Bacteria</taxon>
        <taxon>Bacillati</taxon>
        <taxon>Bacillota</taxon>
        <taxon>Clostridia</taxon>
        <taxon>Koleobacterales</taxon>
        <taxon>Koleobacteraceae</taxon>
        <taxon>Koleobacter</taxon>
    </lineage>
</organism>
<dbReference type="InterPro" id="IPR018763">
    <property type="entry name" value="DUF2334"/>
</dbReference>
<dbReference type="GO" id="GO:0005975">
    <property type="term" value="P:carbohydrate metabolic process"/>
    <property type="evidence" value="ECO:0007669"/>
    <property type="project" value="InterPro"/>
</dbReference>
<dbReference type="KEGG" id="kme:H0A61_01790"/>
<accession>A0A8A0RPU8</accession>
<proteinExistence type="predicted"/>
<dbReference type="Gene3D" id="3.20.20.370">
    <property type="entry name" value="Glycoside hydrolase/deacetylase"/>
    <property type="match status" value="1"/>
</dbReference>
<evidence type="ECO:0008006" key="3">
    <source>
        <dbReference type="Google" id="ProtNLM"/>
    </source>
</evidence>
<reference evidence="1" key="1">
    <citation type="submission" date="2020-07" db="EMBL/GenBank/DDBJ databases">
        <title>Koleobacter methoxysyntrophicus gen. nov., sp. nov., a novel anaerobic bacterium isolated from deep subsurface oil field and proposal of Koleobacterales ord. nov. in the phylum Firmicutes.</title>
        <authorList>
            <person name="Sakamoto S."/>
            <person name="Tamaki H."/>
        </authorList>
    </citation>
    <scope>NUCLEOTIDE SEQUENCE</scope>
    <source>
        <strain evidence="1">NRmbB1</strain>
    </source>
</reference>
<dbReference type="EMBL" id="CP059066">
    <property type="protein sequence ID" value="QSQ09427.1"/>
    <property type="molecule type" value="Genomic_DNA"/>
</dbReference>
<dbReference type="SUPFAM" id="SSF88713">
    <property type="entry name" value="Glycoside hydrolase/deacetylase"/>
    <property type="match status" value="1"/>
</dbReference>
<dbReference type="Proteomes" id="UP000662904">
    <property type="component" value="Chromosome"/>
</dbReference>
<dbReference type="AlphaFoldDB" id="A0A8A0RPU8"/>
<dbReference type="InterPro" id="IPR011330">
    <property type="entry name" value="Glyco_hydro/deAcase_b/a-brl"/>
</dbReference>